<proteinExistence type="inferred from homology"/>
<dbReference type="STRING" id="1220583.GOACH_03_01810"/>
<dbReference type="GO" id="GO:0052689">
    <property type="term" value="F:carboxylic ester hydrolase activity"/>
    <property type="evidence" value="ECO:0007669"/>
    <property type="project" value="UniProtKB-ARBA"/>
</dbReference>
<dbReference type="InterPro" id="IPR022742">
    <property type="entry name" value="Hydrolase_4"/>
</dbReference>
<feature type="domain" description="Serine aminopeptidase S33" evidence="3">
    <location>
        <begin position="39"/>
        <end position="267"/>
    </location>
</feature>
<name>L7KHI1_9ACTN</name>
<evidence type="ECO:0000313" key="5">
    <source>
        <dbReference type="Proteomes" id="UP000010988"/>
    </source>
</evidence>
<accession>L7KHI1</accession>
<reference evidence="4 5" key="1">
    <citation type="submission" date="2012-12" db="EMBL/GenBank/DDBJ databases">
        <title>Whole genome shotgun sequence of Gordonia aichiensis NBRC 108223.</title>
        <authorList>
            <person name="Isaki-Nakamura S."/>
            <person name="Hosoyama A."/>
            <person name="Tsuchikane K."/>
            <person name="Ando Y."/>
            <person name="Baba S."/>
            <person name="Ohji S."/>
            <person name="Hamada M."/>
            <person name="Tamura T."/>
            <person name="Yamazoe A."/>
            <person name="Yamazaki S."/>
            <person name="Fujita N."/>
        </authorList>
    </citation>
    <scope>NUCLEOTIDE SEQUENCE [LARGE SCALE GENOMIC DNA]</scope>
    <source>
        <strain evidence="4 5">NBRC 108223</strain>
    </source>
</reference>
<keyword evidence="2" id="KW-0378">Hydrolase</keyword>
<evidence type="ECO:0000259" key="3">
    <source>
        <dbReference type="Pfam" id="PF12146"/>
    </source>
</evidence>
<dbReference type="EMBL" id="BANR01000003">
    <property type="protein sequence ID" value="GAC47163.1"/>
    <property type="molecule type" value="Genomic_DNA"/>
</dbReference>
<protein>
    <recommendedName>
        <fullName evidence="3">Serine aminopeptidase S33 domain-containing protein</fullName>
    </recommendedName>
</protein>
<dbReference type="InterPro" id="IPR050261">
    <property type="entry name" value="FrsA_esterase"/>
</dbReference>
<dbReference type="RefSeq" id="WP_005169949.1">
    <property type="nucleotide sequence ID" value="NZ_BANR01000003.1"/>
</dbReference>
<comment type="similarity">
    <text evidence="1">Belongs to the AB hydrolase superfamily.</text>
</comment>
<dbReference type="AlphaFoldDB" id="L7KHI1"/>
<evidence type="ECO:0000313" key="4">
    <source>
        <dbReference type="EMBL" id="GAC47163.1"/>
    </source>
</evidence>
<keyword evidence="5" id="KW-1185">Reference proteome</keyword>
<dbReference type="Gene3D" id="3.40.50.1820">
    <property type="entry name" value="alpha/beta hydrolase"/>
    <property type="match status" value="1"/>
</dbReference>
<sequence>MSRHGRQDVTFDSNGTDCHAWFFPPAQPSAFETAAGVPVVVMAHGFGGTKDSGLEPFARRLADAGLAVFAFDYRGFGLSGGSPRQRVSMAGQIADYHAAVEAACRQAGVDADRVVLWGLSQSGGHVLHVAGERHDVAAVISAVPMVSGPAAGRHHLPQVGVLPMLRRSVDGIVSTASSKIGGAPRMLPIVGRPGQQAALTSAGFYESYKAVAGPSWVNEVDASVTLELGSYRADKSVDRIHAPTLVQIADFDRGAPPHAAARTAFKARAEVRHYPCDHFDIFAEVDPVIFDRVVDHQIAFLARHLATESCSRAADVEPAARQEV</sequence>
<dbReference type="eggNOG" id="COG1073">
    <property type="taxonomic scope" value="Bacteria"/>
</dbReference>
<organism evidence="4 5">
    <name type="scientific">Gordonia aichiensis NBRC 108223</name>
    <dbReference type="NCBI Taxonomy" id="1220583"/>
    <lineage>
        <taxon>Bacteria</taxon>
        <taxon>Bacillati</taxon>
        <taxon>Actinomycetota</taxon>
        <taxon>Actinomycetes</taxon>
        <taxon>Mycobacteriales</taxon>
        <taxon>Gordoniaceae</taxon>
        <taxon>Gordonia</taxon>
    </lineage>
</organism>
<dbReference type="Proteomes" id="UP000010988">
    <property type="component" value="Unassembled WGS sequence"/>
</dbReference>
<dbReference type="SUPFAM" id="SSF53474">
    <property type="entry name" value="alpha/beta-Hydrolases"/>
    <property type="match status" value="1"/>
</dbReference>
<gene>
    <name evidence="4" type="ORF">GOACH_03_01810</name>
</gene>
<comment type="caution">
    <text evidence="4">The sequence shown here is derived from an EMBL/GenBank/DDBJ whole genome shotgun (WGS) entry which is preliminary data.</text>
</comment>
<dbReference type="OrthoDB" id="5902829at2"/>
<dbReference type="Pfam" id="PF12146">
    <property type="entry name" value="Hydrolase_4"/>
    <property type="match status" value="1"/>
</dbReference>
<dbReference type="InterPro" id="IPR029058">
    <property type="entry name" value="AB_hydrolase_fold"/>
</dbReference>
<dbReference type="PANTHER" id="PTHR22946:SF9">
    <property type="entry name" value="POLYKETIDE TRANSFERASE AF380"/>
    <property type="match status" value="1"/>
</dbReference>
<dbReference type="PANTHER" id="PTHR22946">
    <property type="entry name" value="DIENELACTONE HYDROLASE DOMAIN-CONTAINING PROTEIN-RELATED"/>
    <property type="match status" value="1"/>
</dbReference>
<evidence type="ECO:0000256" key="1">
    <source>
        <dbReference type="ARBA" id="ARBA00008645"/>
    </source>
</evidence>
<evidence type="ECO:0000256" key="2">
    <source>
        <dbReference type="ARBA" id="ARBA00022801"/>
    </source>
</evidence>